<organism>
    <name type="scientific">Ixodes scapularis</name>
    <name type="common">Black-legged tick</name>
    <name type="synonym">Deer tick</name>
    <dbReference type="NCBI Taxonomy" id="6945"/>
    <lineage>
        <taxon>Eukaryota</taxon>
        <taxon>Metazoa</taxon>
        <taxon>Ecdysozoa</taxon>
        <taxon>Arthropoda</taxon>
        <taxon>Chelicerata</taxon>
        <taxon>Arachnida</taxon>
        <taxon>Acari</taxon>
        <taxon>Parasitiformes</taxon>
        <taxon>Ixodida</taxon>
        <taxon>Ixodoidea</taxon>
        <taxon>Ixodidae</taxon>
        <taxon>Ixodinae</taxon>
        <taxon>Ixodes</taxon>
    </lineage>
</organism>
<dbReference type="EMBL" id="DS853599">
    <property type="protein sequence ID" value="EEC13649.1"/>
    <property type="molecule type" value="Genomic_DNA"/>
</dbReference>
<accession>B7Q477</accession>
<dbReference type="VEuPathDB" id="VectorBase:ISCI011214"/>
<reference evidence="2 4" key="1">
    <citation type="submission" date="2008-03" db="EMBL/GenBank/DDBJ databases">
        <title>Annotation of Ixodes scapularis.</title>
        <authorList>
            <consortium name="Ixodes scapularis Genome Project Consortium"/>
            <person name="Caler E."/>
            <person name="Hannick L.I."/>
            <person name="Bidwell S."/>
            <person name="Joardar V."/>
            <person name="Thiagarajan M."/>
            <person name="Amedeo P."/>
            <person name="Galinsky K.J."/>
            <person name="Schobel S."/>
            <person name="Inman J."/>
            <person name="Hostetler J."/>
            <person name="Miller J."/>
            <person name="Hammond M."/>
            <person name="Megy K."/>
            <person name="Lawson D."/>
            <person name="Kodira C."/>
            <person name="Sutton G."/>
            <person name="Meyer J."/>
            <person name="Hill C.A."/>
            <person name="Birren B."/>
            <person name="Nene V."/>
            <person name="Collins F."/>
            <person name="Alarcon-Chaidez F."/>
            <person name="Wikel S."/>
            <person name="Strausberg R."/>
        </authorList>
    </citation>
    <scope>NUCLEOTIDE SEQUENCE [LARGE SCALE GENOMIC DNA]</scope>
    <source>
        <strain evidence="4">Wikel</strain>
        <strain evidence="2">Wikel colony</strain>
    </source>
</reference>
<feature type="compositionally biased region" description="Polar residues" evidence="1">
    <location>
        <begin position="118"/>
        <end position="134"/>
    </location>
</feature>
<dbReference type="Proteomes" id="UP000001555">
    <property type="component" value="Unassembled WGS sequence"/>
</dbReference>
<keyword evidence="4" id="KW-1185">Reference proteome</keyword>
<evidence type="ECO:0000256" key="1">
    <source>
        <dbReference type="SAM" id="MobiDB-lite"/>
    </source>
</evidence>
<dbReference type="EMBL" id="ABJB010984244">
    <property type="status" value="NOT_ANNOTATED_CDS"/>
    <property type="molecule type" value="Genomic_DNA"/>
</dbReference>
<evidence type="ECO:0000313" key="4">
    <source>
        <dbReference type="Proteomes" id="UP000001555"/>
    </source>
</evidence>
<dbReference type="HOGENOM" id="CLU_1483591_0_0_1"/>
<sequence length="182" mass="18457">MLLGFPAVDATASAGAAGNAPEPDAQSAAPLKQGSATRPKDWQDAPTDPEIATASNDDTSESESTGSLVIDEAVPGVPPDESPASPESTAASEKTSSSSDPGMERRISLDTLDAIAVSTKSMDASKSSDNSDGTSAFDRWDVKRTLATATDSDASGRGSARAPGPKKVRRAGKRPIVGSLSP</sequence>
<protein>
    <submittedName>
        <fullName evidence="2 3">Uncharacterized protein</fullName>
    </submittedName>
</protein>
<dbReference type="InParanoid" id="B7Q477"/>
<name>B7Q477_IXOSC</name>
<dbReference type="AlphaFoldDB" id="B7Q477"/>
<dbReference type="EMBL" id="ABJB011092925">
    <property type="status" value="NOT_ANNOTATED_CDS"/>
    <property type="molecule type" value="Genomic_DNA"/>
</dbReference>
<evidence type="ECO:0000313" key="2">
    <source>
        <dbReference type="EMBL" id="EEC13649.1"/>
    </source>
</evidence>
<feature type="compositionally biased region" description="Low complexity" evidence="1">
    <location>
        <begin position="7"/>
        <end position="20"/>
    </location>
</feature>
<feature type="compositionally biased region" description="Polar residues" evidence="1">
    <location>
        <begin position="53"/>
        <end position="67"/>
    </location>
</feature>
<evidence type="ECO:0000313" key="3">
    <source>
        <dbReference type="EnsemblMetazoa" id="ISCW011214-PA"/>
    </source>
</evidence>
<dbReference type="VEuPathDB" id="VectorBase:ISCW011214"/>
<proteinExistence type="predicted"/>
<dbReference type="EnsemblMetazoa" id="ISCW011214-RA">
    <property type="protein sequence ID" value="ISCW011214-PA"/>
    <property type="gene ID" value="ISCW011214"/>
</dbReference>
<feature type="compositionally biased region" description="Basic residues" evidence="1">
    <location>
        <begin position="164"/>
        <end position="173"/>
    </location>
</feature>
<reference evidence="3" key="2">
    <citation type="submission" date="2020-05" db="UniProtKB">
        <authorList>
            <consortium name="EnsemblMetazoa"/>
        </authorList>
    </citation>
    <scope>IDENTIFICATION</scope>
    <source>
        <strain evidence="3">wikel</strain>
    </source>
</reference>
<dbReference type="PaxDb" id="6945-B7Q477"/>
<feature type="region of interest" description="Disordered" evidence="1">
    <location>
        <begin position="1"/>
        <end position="182"/>
    </location>
</feature>
<gene>
    <name evidence="2" type="ORF">IscW_ISCW011214</name>
</gene>
<feature type="compositionally biased region" description="Low complexity" evidence="1">
    <location>
        <begin position="82"/>
        <end position="101"/>
    </location>
</feature>